<dbReference type="Pfam" id="PF00562">
    <property type="entry name" value="RNA_pol_Rpb2_6"/>
    <property type="match status" value="1"/>
</dbReference>
<proteinExistence type="inferred from homology"/>
<evidence type="ECO:0000256" key="6">
    <source>
        <dbReference type="ARBA" id="ARBA00022723"/>
    </source>
</evidence>
<feature type="domain" description="RNA polymerase Rpb2" evidence="14">
    <location>
        <begin position="541"/>
        <end position="602"/>
    </location>
</feature>
<dbReference type="Pfam" id="PF04561">
    <property type="entry name" value="RNA_pol_Rpb2_2"/>
    <property type="match status" value="1"/>
</dbReference>
<dbReference type="Pfam" id="PF04566">
    <property type="entry name" value="RNA_pol_Rpb2_4"/>
    <property type="match status" value="1"/>
</dbReference>
<dbReference type="Pfam" id="PF04565">
    <property type="entry name" value="RNA_pol_Rpb2_3"/>
    <property type="match status" value="1"/>
</dbReference>
<keyword evidence="6" id="KW-0479">Metal-binding</keyword>
<evidence type="ECO:0000259" key="15">
    <source>
        <dbReference type="Pfam" id="PF04567"/>
    </source>
</evidence>
<sequence>MNLNYTEIWNIIKKIINSNKNKYLIKHHIDSYNYFLNYQINAIIEEFNPLIIIKKNKKDEKKYYEYEITFSNARYGIPVFNDKDGRKNILYPHDARNKQLTYSIPLYIDILIKSKYIENTNTIEYQKMEEKHKLFGNIPLMIKSEFCLLNDENYIQDGNECDYDIGSYFIINGNDKILISQERLCDNKIFNFKLKDNKYSYISEIRCNDSMSKMANVFRIKFLGKENLNGKCLFYTSFNNLKTDIPLIILFKYLGVEKDHDIIKYILHDVDNLKDKENYLQLLKPSFIHYYENIENYKNLEQYIKKFLINKTISVESIIDEKVLNMCKTKKEKIFYLGYMTKQLLDILLKKKKTTDRDHFKNKRVETSGILFAQLFRKLYKNSLKSLKLSIQKEINSNLIINVEKFIKVNIIENGLKYALATGNWNSKVGYENKKIGVAQVLNRLTYSATVSHLRRLNAPVGKKGKMLLPRKLHNSQFGYICAAESPEGHAIGLVKNLSLSTIISINIDKNPLLNYIKNFNCIKINDIDNIDDIKNEHTKIFIDGCFLFYSDDGMNVYNKLIELKRLNHIHYTISIIFDYNFNKIKINTEEGRVLRPFFVVKNNKINLTQDFYNRIISNDYIFEDLIKHNIIEYIDLDEIDNKMICDNMKKLNNKYINYTHSEIHPSLILGVCASLIPFPDHNQSPRNTYQSAMGKQSIGYSLTNFNKRMDTYNYILHYPQRPIVYTKSSELLGFNELPAGQNLIIAIACHTGYNQEDSVIVNQGSIDRGLFNITFYRTYKSEEKKDMTSLAQEKFCIPERDKCIGIRKGSYKNLDHNGLIHKETNVKGNDIIIGKITPIINKQISNIKKKMKYKDTSVQLRHNEDGIVDNVLLDHNVDGYRIAKVKVRSTRSLEIADKMSSRHGQKGTIGLILPEEDMPFTEDGICPDVIINPHAIPSRMTIAQLIECIMGKIGSMKGKFFDGTPFEKVNMDDLCDELDNLGFEHKGYETLYNAETGEKIKSKIFIGPTFYQRLKHMVKDKIHARARGPIQILTRQPAEGRSRDGGLRLGEMETDCILSHGASYFLKEKTFECSDKFQVHICNKCGIIANVNNDIYNCLKCDNKNDFSKINLPYATKLLFMEIAAMNVNTKFTT</sequence>
<reference evidence="16" key="1">
    <citation type="submission" date="2018-05" db="EMBL/GenBank/DDBJ databases">
        <authorList>
            <person name="Lanie J.A."/>
            <person name="Ng W.-L."/>
            <person name="Kazmierczak K.M."/>
            <person name="Andrzejewski T.M."/>
            <person name="Davidsen T.M."/>
            <person name="Wayne K.J."/>
            <person name="Tettelin H."/>
            <person name="Glass J.I."/>
            <person name="Rusch D."/>
            <person name="Podicherti R."/>
            <person name="Tsui H.-C.T."/>
            <person name="Winkler M.E."/>
        </authorList>
    </citation>
    <scope>NUCLEOTIDE SEQUENCE</scope>
</reference>
<dbReference type="EMBL" id="UINC01004864">
    <property type="protein sequence ID" value="SVA17399.1"/>
    <property type="molecule type" value="Genomic_DNA"/>
</dbReference>
<evidence type="ECO:0000256" key="1">
    <source>
        <dbReference type="ARBA" id="ARBA00006835"/>
    </source>
</evidence>
<dbReference type="FunFam" id="2.40.270.10:FF:000006">
    <property type="entry name" value="DNA-directed RNA polymerase subunit beta"/>
    <property type="match status" value="1"/>
</dbReference>
<dbReference type="CDD" id="cd00653">
    <property type="entry name" value="RNA_pol_B_RPB2"/>
    <property type="match status" value="1"/>
</dbReference>
<evidence type="ECO:0000256" key="7">
    <source>
        <dbReference type="ARBA" id="ARBA00022833"/>
    </source>
</evidence>
<dbReference type="GO" id="GO:0006351">
    <property type="term" value="P:DNA-templated transcription"/>
    <property type="evidence" value="ECO:0007669"/>
    <property type="project" value="InterPro"/>
</dbReference>
<dbReference type="SUPFAM" id="SSF64484">
    <property type="entry name" value="beta and beta-prime subunits of DNA dependent RNA-polymerase"/>
    <property type="match status" value="1"/>
</dbReference>
<evidence type="ECO:0000256" key="5">
    <source>
        <dbReference type="ARBA" id="ARBA00022695"/>
    </source>
</evidence>
<dbReference type="InterPro" id="IPR007641">
    <property type="entry name" value="RNA_pol_Rpb2_7"/>
</dbReference>
<dbReference type="Gene3D" id="2.40.270.10">
    <property type="entry name" value="DNA-directed RNA polymerase, subunit 2, domain 6"/>
    <property type="match status" value="1"/>
</dbReference>
<keyword evidence="7" id="KW-0862">Zinc</keyword>
<dbReference type="Gene3D" id="2.40.50.150">
    <property type="match status" value="1"/>
</dbReference>
<dbReference type="GO" id="GO:0000428">
    <property type="term" value="C:DNA-directed RNA polymerase complex"/>
    <property type="evidence" value="ECO:0007669"/>
    <property type="project" value="UniProtKB-KW"/>
</dbReference>
<dbReference type="InterPro" id="IPR014724">
    <property type="entry name" value="RNA_pol_RPB2_OB-fold"/>
</dbReference>
<dbReference type="InterPro" id="IPR007120">
    <property type="entry name" value="DNA-dir_RNAP_su2_dom"/>
</dbReference>
<comment type="similarity">
    <text evidence="1">Belongs to the RNA polymerase beta chain family.</text>
</comment>
<dbReference type="EC" id="2.7.7.6" evidence="2"/>
<dbReference type="Pfam" id="PF04560">
    <property type="entry name" value="RNA_pol_Rpb2_7"/>
    <property type="match status" value="1"/>
</dbReference>
<keyword evidence="5" id="KW-0548">Nucleotidyltransferase</keyword>
<feature type="domain" description="RNA polymerase beta subunit protrusion" evidence="12">
    <location>
        <begin position="24"/>
        <end position="413"/>
    </location>
</feature>
<evidence type="ECO:0000256" key="3">
    <source>
        <dbReference type="ARBA" id="ARBA00022478"/>
    </source>
</evidence>
<feature type="domain" description="DNA-directed RNA polymerase subunit 2 hybrid-binding" evidence="9">
    <location>
        <begin position="673"/>
        <end position="1044"/>
    </location>
</feature>
<dbReference type="InterPro" id="IPR007645">
    <property type="entry name" value="RNA_pol_Rpb2_3"/>
</dbReference>
<evidence type="ECO:0000256" key="2">
    <source>
        <dbReference type="ARBA" id="ARBA00012418"/>
    </source>
</evidence>
<evidence type="ECO:0000259" key="12">
    <source>
        <dbReference type="Pfam" id="PF04563"/>
    </source>
</evidence>
<protein>
    <recommendedName>
        <fullName evidence="2">DNA-directed RNA polymerase</fullName>
        <ecNumber evidence="2">2.7.7.6</ecNumber>
    </recommendedName>
</protein>
<evidence type="ECO:0000259" key="14">
    <source>
        <dbReference type="Pfam" id="PF04566"/>
    </source>
</evidence>
<dbReference type="GO" id="GO:0003677">
    <property type="term" value="F:DNA binding"/>
    <property type="evidence" value="ECO:0007669"/>
    <property type="project" value="InterPro"/>
</dbReference>
<dbReference type="InterPro" id="IPR007644">
    <property type="entry name" value="RNA_pol_bsu_protrusion"/>
</dbReference>
<dbReference type="InterPro" id="IPR007646">
    <property type="entry name" value="RNA_pol_Rpb2_4"/>
</dbReference>
<feature type="domain" description="RNA polymerase Rpb2" evidence="15">
    <location>
        <begin position="623"/>
        <end position="666"/>
    </location>
</feature>
<dbReference type="InterPro" id="IPR007647">
    <property type="entry name" value="RNA_pol_Rpb2_5"/>
</dbReference>
<dbReference type="PANTHER" id="PTHR20856">
    <property type="entry name" value="DNA-DIRECTED RNA POLYMERASE I SUBUNIT 2"/>
    <property type="match status" value="1"/>
</dbReference>
<dbReference type="Pfam" id="PF04563">
    <property type="entry name" value="RNA_pol_Rpb2_1"/>
    <property type="match status" value="1"/>
</dbReference>
<keyword evidence="4" id="KW-0808">Transferase</keyword>
<evidence type="ECO:0000259" key="11">
    <source>
        <dbReference type="Pfam" id="PF04561"/>
    </source>
</evidence>
<dbReference type="InterPro" id="IPR007642">
    <property type="entry name" value="RNA_pol_Rpb2_2"/>
</dbReference>
<evidence type="ECO:0000259" key="13">
    <source>
        <dbReference type="Pfam" id="PF04565"/>
    </source>
</evidence>
<dbReference type="InterPro" id="IPR037033">
    <property type="entry name" value="DNA-dir_RNAP_su2_hyb_sf"/>
</dbReference>
<evidence type="ECO:0000259" key="9">
    <source>
        <dbReference type="Pfam" id="PF00562"/>
    </source>
</evidence>
<dbReference type="GO" id="GO:0032549">
    <property type="term" value="F:ribonucleoside binding"/>
    <property type="evidence" value="ECO:0007669"/>
    <property type="project" value="InterPro"/>
</dbReference>
<dbReference type="Gene3D" id="3.90.1800.10">
    <property type="entry name" value="RNA polymerase alpha subunit dimerisation domain"/>
    <property type="match status" value="1"/>
</dbReference>
<feature type="domain" description="RNA polymerase Rpb2" evidence="13">
    <location>
        <begin position="440"/>
        <end position="502"/>
    </location>
</feature>
<evidence type="ECO:0000259" key="10">
    <source>
        <dbReference type="Pfam" id="PF04560"/>
    </source>
</evidence>
<organism evidence="16">
    <name type="scientific">marine metagenome</name>
    <dbReference type="NCBI Taxonomy" id="408172"/>
    <lineage>
        <taxon>unclassified sequences</taxon>
        <taxon>metagenomes</taxon>
        <taxon>ecological metagenomes</taxon>
    </lineage>
</organism>
<dbReference type="Pfam" id="PF04567">
    <property type="entry name" value="RNA_pol_Rpb2_5"/>
    <property type="match status" value="1"/>
</dbReference>
<dbReference type="GO" id="GO:0003899">
    <property type="term" value="F:DNA-directed RNA polymerase activity"/>
    <property type="evidence" value="ECO:0007669"/>
    <property type="project" value="UniProtKB-EC"/>
</dbReference>
<name>A0A381TNK2_9ZZZZ</name>
<gene>
    <name evidence="16" type="ORF">METZ01_LOCUS70253</name>
</gene>
<keyword evidence="3" id="KW-0240">DNA-directed RNA polymerase</keyword>
<dbReference type="AlphaFoldDB" id="A0A381TNK2"/>
<dbReference type="InterPro" id="IPR015712">
    <property type="entry name" value="DNA-dir_RNA_pol_su2"/>
</dbReference>
<dbReference type="Gene3D" id="3.90.1100.10">
    <property type="match status" value="2"/>
</dbReference>
<accession>A0A381TNK2</accession>
<evidence type="ECO:0000256" key="4">
    <source>
        <dbReference type="ARBA" id="ARBA00022679"/>
    </source>
</evidence>
<keyword evidence="8" id="KW-0804">Transcription</keyword>
<feature type="domain" description="RNA polymerase Rpb2" evidence="11">
    <location>
        <begin position="233"/>
        <end position="366"/>
    </location>
</feature>
<evidence type="ECO:0000256" key="8">
    <source>
        <dbReference type="ARBA" id="ARBA00023163"/>
    </source>
</evidence>
<dbReference type="GO" id="GO:0046872">
    <property type="term" value="F:metal ion binding"/>
    <property type="evidence" value="ECO:0007669"/>
    <property type="project" value="UniProtKB-KW"/>
</dbReference>
<evidence type="ECO:0000313" key="16">
    <source>
        <dbReference type="EMBL" id="SVA17399.1"/>
    </source>
</evidence>
<feature type="domain" description="RNA polymerase Rpb2" evidence="10">
    <location>
        <begin position="1046"/>
        <end position="1133"/>
    </location>
</feature>